<evidence type="ECO:0000256" key="3">
    <source>
        <dbReference type="ARBA" id="ARBA00022475"/>
    </source>
</evidence>
<keyword evidence="6 9" id="KW-1133">Transmembrane helix</keyword>
<keyword evidence="12" id="KW-1185">Reference proteome</keyword>
<accession>A0A918YFN3</accession>
<dbReference type="GO" id="GO:0008320">
    <property type="term" value="F:protein transmembrane transporter activity"/>
    <property type="evidence" value="ECO:0007669"/>
    <property type="project" value="UniProtKB-UniRule"/>
</dbReference>
<comment type="subunit">
    <text evidence="9">The Tat system comprises two distinct complexes: a TatABC complex, containing multiple copies of TatA, TatB and TatC subunits, and a separate TatA complex, containing only TatA subunits. Substrates initially bind to the TatABC complex, which probably triggers association of the separate TatA complex to form the active translocon.</text>
</comment>
<evidence type="ECO:0000256" key="7">
    <source>
        <dbReference type="ARBA" id="ARBA00023010"/>
    </source>
</evidence>
<keyword evidence="7 9" id="KW-0811">Translocation</keyword>
<gene>
    <name evidence="9" type="primary">tatA</name>
    <name evidence="11" type="ORF">GCM10010339_20480</name>
</gene>
<reference evidence="11" key="2">
    <citation type="submission" date="2020-09" db="EMBL/GenBank/DDBJ databases">
        <authorList>
            <person name="Sun Q."/>
            <person name="Ohkuma M."/>
        </authorList>
    </citation>
    <scope>NUCLEOTIDE SEQUENCE</scope>
    <source>
        <strain evidence="11">JCM 4714</strain>
    </source>
</reference>
<dbReference type="Gene3D" id="1.20.5.3310">
    <property type="match status" value="1"/>
</dbReference>
<organism evidence="11 12">
    <name type="scientific">Streptomyces alanosinicus</name>
    <dbReference type="NCBI Taxonomy" id="68171"/>
    <lineage>
        <taxon>Bacteria</taxon>
        <taxon>Bacillati</taxon>
        <taxon>Actinomycetota</taxon>
        <taxon>Actinomycetes</taxon>
        <taxon>Kitasatosporales</taxon>
        <taxon>Streptomycetaceae</taxon>
        <taxon>Streptomyces</taxon>
    </lineage>
</organism>
<dbReference type="AlphaFoldDB" id="A0A918YFN3"/>
<keyword evidence="3 9" id="KW-1003">Cell membrane</keyword>
<evidence type="ECO:0000256" key="1">
    <source>
        <dbReference type="ARBA" id="ARBA00004162"/>
    </source>
</evidence>
<evidence type="ECO:0000256" key="9">
    <source>
        <dbReference type="HAMAP-Rule" id="MF_00236"/>
    </source>
</evidence>
<sequence>MRKTASIHEKGAAMLRNGLEPWHLLIVAVVFLVLFGSRKLPDTARALGKSMRILKSEAKAMKDESAAPGEGASTVEPSQVLRASEVRTTADAGTTRQPAAPTSAEPPVTAG</sequence>
<name>A0A918YFN3_9ACTN</name>
<dbReference type="PANTHER" id="PTHR42982:SF8">
    <property type="entry name" value="SEC-INDEPENDENT PROTEIN TRANSLOCASE PROTEIN TATA"/>
    <property type="match status" value="1"/>
</dbReference>
<reference evidence="11" key="1">
    <citation type="journal article" date="2014" name="Int. J. Syst. Evol. Microbiol.">
        <title>Complete genome sequence of Corynebacterium casei LMG S-19264T (=DSM 44701T), isolated from a smear-ripened cheese.</title>
        <authorList>
            <consortium name="US DOE Joint Genome Institute (JGI-PGF)"/>
            <person name="Walter F."/>
            <person name="Albersmeier A."/>
            <person name="Kalinowski J."/>
            <person name="Ruckert C."/>
        </authorList>
    </citation>
    <scope>NUCLEOTIDE SEQUENCE</scope>
    <source>
        <strain evidence="11">JCM 4714</strain>
    </source>
</reference>
<comment type="caution">
    <text evidence="11">The sequence shown here is derived from an EMBL/GenBank/DDBJ whole genome shotgun (WGS) entry which is preliminary data.</text>
</comment>
<keyword evidence="4 9" id="KW-0812">Transmembrane</keyword>
<feature type="region of interest" description="Disordered" evidence="10">
    <location>
        <begin position="59"/>
        <end position="111"/>
    </location>
</feature>
<evidence type="ECO:0000256" key="10">
    <source>
        <dbReference type="SAM" id="MobiDB-lite"/>
    </source>
</evidence>
<dbReference type="Proteomes" id="UP000655443">
    <property type="component" value="Unassembled WGS sequence"/>
</dbReference>
<comment type="similarity">
    <text evidence="9">Belongs to the TatA/E family.</text>
</comment>
<keyword evidence="8 9" id="KW-0472">Membrane</keyword>
<proteinExistence type="inferred from homology"/>
<feature type="transmembrane region" description="Helical" evidence="9">
    <location>
        <begin position="22"/>
        <end position="41"/>
    </location>
</feature>
<protein>
    <recommendedName>
        <fullName evidence="9">Sec-independent protein translocase protein TatA</fullName>
    </recommendedName>
</protein>
<comment type="function">
    <text evidence="9">Part of the twin-arginine translocation (Tat) system that transports large folded proteins containing a characteristic twin-arginine motif in their signal peptide across membranes. TatA could form the protein-conducting channel of the Tat system.</text>
</comment>
<keyword evidence="2 9" id="KW-0813">Transport</keyword>
<evidence type="ECO:0000256" key="6">
    <source>
        <dbReference type="ARBA" id="ARBA00022989"/>
    </source>
</evidence>
<evidence type="ECO:0000256" key="2">
    <source>
        <dbReference type="ARBA" id="ARBA00022448"/>
    </source>
</evidence>
<evidence type="ECO:0000256" key="5">
    <source>
        <dbReference type="ARBA" id="ARBA00022927"/>
    </source>
</evidence>
<evidence type="ECO:0000256" key="4">
    <source>
        <dbReference type="ARBA" id="ARBA00022692"/>
    </source>
</evidence>
<evidence type="ECO:0000313" key="12">
    <source>
        <dbReference type="Proteomes" id="UP000655443"/>
    </source>
</evidence>
<dbReference type="PANTHER" id="PTHR42982">
    <property type="entry name" value="SEC-INDEPENDENT PROTEIN TRANSLOCASE PROTEIN TATA"/>
    <property type="match status" value="1"/>
</dbReference>
<dbReference type="NCBIfam" id="TIGR01411">
    <property type="entry name" value="tatAE"/>
    <property type="match status" value="1"/>
</dbReference>
<dbReference type="EMBL" id="BMVG01000003">
    <property type="protein sequence ID" value="GHE01405.1"/>
    <property type="molecule type" value="Genomic_DNA"/>
</dbReference>
<dbReference type="InterPro" id="IPR003369">
    <property type="entry name" value="TatA/B/E"/>
</dbReference>
<evidence type="ECO:0000313" key="11">
    <source>
        <dbReference type="EMBL" id="GHE01405.1"/>
    </source>
</evidence>
<dbReference type="GO" id="GO:0043953">
    <property type="term" value="P:protein transport by the Tat complex"/>
    <property type="evidence" value="ECO:0007669"/>
    <property type="project" value="UniProtKB-UniRule"/>
</dbReference>
<dbReference type="NCBIfam" id="NF001854">
    <property type="entry name" value="PRK00575.1"/>
    <property type="match status" value="1"/>
</dbReference>
<dbReference type="HAMAP" id="MF_00236">
    <property type="entry name" value="TatA_E"/>
    <property type="match status" value="1"/>
</dbReference>
<dbReference type="GO" id="GO:0033281">
    <property type="term" value="C:TAT protein transport complex"/>
    <property type="evidence" value="ECO:0007669"/>
    <property type="project" value="UniProtKB-UniRule"/>
</dbReference>
<keyword evidence="5 9" id="KW-0653">Protein transport</keyword>
<dbReference type="InterPro" id="IPR006312">
    <property type="entry name" value="TatA/E"/>
</dbReference>
<evidence type="ECO:0000256" key="8">
    <source>
        <dbReference type="ARBA" id="ARBA00023136"/>
    </source>
</evidence>
<dbReference type="Pfam" id="PF02416">
    <property type="entry name" value="TatA_B_E"/>
    <property type="match status" value="1"/>
</dbReference>
<comment type="subcellular location">
    <subcellularLocation>
        <location evidence="1 9">Cell membrane</location>
        <topology evidence="1 9">Single-pass membrane protein</topology>
    </subcellularLocation>
</comment>